<dbReference type="Proteomes" id="UP001626550">
    <property type="component" value="Unassembled WGS sequence"/>
</dbReference>
<keyword evidence="2" id="KW-1185">Reference proteome</keyword>
<organism evidence="1 2">
    <name type="scientific">Cichlidogyrus casuarinus</name>
    <dbReference type="NCBI Taxonomy" id="1844966"/>
    <lineage>
        <taxon>Eukaryota</taxon>
        <taxon>Metazoa</taxon>
        <taxon>Spiralia</taxon>
        <taxon>Lophotrochozoa</taxon>
        <taxon>Platyhelminthes</taxon>
        <taxon>Monogenea</taxon>
        <taxon>Monopisthocotylea</taxon>
        <taxon>Dactylogyridea</taxon>
        <taxon>Ancyrocephalidae</taxon>
        <taxon>Cichlidogyrus</taxon>
    </lineage>
</organism>
<name>A0ABD2QLC5_9PLAT</name>
<sequence length="312" mass="35852">MATIAEPAKGLKPIKERLAYLEPIVKYGRMIVTGHSNARGMKLFKKFCLEVLKHCYNPHYERIADLNSFNSLLDVFKYAGATDQETLEIVCRALCWLKVLRGHGLNNLKNHQFPMNEVLDRQFIADYVHTAAEKMLEELVDIDSKGVVLRPLAQGQLRRFVNEFLHPLLQSDLSIGEYDSLMASMRLLICILLGRLAECFALNEFCELVRSIQRLCQLFVCFSLKEDQYDDQNSARIGLILAYNAIETKDLLMPRYQLCKGWQIEAYSAILIARIFIKGSEKIDYPTFEVLIQKQTQAKIIDQLIQSPLLML</sequence>
<gene>
    <name evidence="1" type="ORF">Ciccas_000980</name>
</gene>
<evidence type="ECO:0000313" key="2">
    <source>
        <dbReference type="Proteomes" id="UP001626550"/>
    </source>
</evidence>
<dbReference type="AlphaFoldDB" id="A0ABD2QLC5"/>
<accession>A0ABD2QLC5</accession>
<reference evidence="1 2" key="1">
    <citation type="submission" date="2024-11" db="EMBL/GenBank/DDBJ databases">
        <title>Adaptive evolution of stress response genes in parasites aligns with host niche diversity.</title>
        <authorList>
            <person name="Hahn C."/>
            <person name="Resl P."/>
        </authorList>
    </citation>
    <scope>NUCLEOTIDE SEQUENCE [LARGE SCALE GENOMIC DNA]</scope>
    <source>
        <strain evidence="1">EGGRZ-B1_66</strain>
        <tissue evidence="1">Body</tissue>
    </source>
</reference>
<comment type="caution">
    <text evidence="1">The sequence shown here is derived from an EMBL/GenBank/DDBJ whole genome shotgun (WGS) entry which is preliminary data.</text>
</comment>
<evidence type="ECO:0000313" key="1">
    <source>
        <dbReference type="EMBL" id="KAL3320340.1"/>
    </source>
</evidence>
<proteinExistence type="predicted"/>
<protein>
    <submittedName>
        <fullName evidence="1">Uncharacterized protein</fullName>
    </submittedName>
</protein>
<dbReference type="EMBL" id="JBJKFK010000059">
    <property type="protein sequence ID" value="KAL3320340.1"/>
    <property type="molecule type" value="Genomic_DNA"/>
</dbReference>